<geneLocation type="mitochondrion" evidence="1"/>
<accession>A0A2Z2QKR0</accession>
<name>A0A2Z2QKR0_9CHLO</name>
<organism evidence="1">
    <name type="scientific">Caulerpa lentillifera</name>
    <dbReference type="NCBI Taxonomy" id="148947"/>
    <lineage>
        <taxon>Eukaryota</taxon>
        <taxon>Viridiplantae</taxon>
        <taxon>Chlorophyta</taxon>
        <taxon>core chlorophytes</taxon>
        <taxon>Ulvophyceae</taxon>
        <taxon>TCBD clade</taxon>
        <taxon>Bryopsidales</taxon>
        <taxon>Halimedineae</taxon>
        <taxon>Caulerpaceae</taxon>
        <taxon>Caulerpa</taxon>
    </lineage>
</organism>
<keyword evidence="1" id="KW-0496">Mitochondrion</keyword>
<sequence>MSLFAVSCHGFGLSFPFGNGQLPFGGGLLPLFQGYPNGTPKQFPTAPKGAVARSWPLGGLATAPIGRRTLGLKANKKKPKCFGLLSKEIVRPTLGLVGFQSFGC</sequence>
<reference evidence="1" key="1">
    <citation type="journal article" date="2018" name="Gene">
        <title>The complete mitochondrial genome of the Caulerpa lentillifera (Ulvophyceae, Chlorophyta): Sequence, genome content, organization structure and phylogenetic consideration.</title>
        <authorList>
            <person name="Zheng F."/>
            <person name="Liu H."/>
            <person name="Jiang M."/>
            <person name="Xu Z."/>
            <person name="Wang Z."/>
            <person name="Wang C."/>
            <person name="Du F."/>
            <person name="Shen Z."/>
            <person name="Wang B."/>
        </authorList>
    </citation>
    <scope>NUCLEOTIDE SEQUENCE</scope>
</reference>
<gene>
    <name evidence="1" type="primary">orf104</name>
</gene>
<dbReference type="AlphaFoldDB" id="A0A2Z2QKR0"/>
<protein>
    <submittedName>
        <fullName evidence="1">Uncharacterized protein</fullName>
    </submittedName>
</protein>
<proteinExistence type="predicted"/>
<dbReference type="RefSeq" id="YP_009504794.1">
    <property type="nucleotide sequence ID" value="NC_038217.1"/>
</dbReference>
<dbReference type="EMBL" id="KX761577">
    <property type="protein sequence ID" value="AST24269.1"/>
    <property type="molecule type" value="Genomic_DNA"/>
</dbReference>
<evidence type="ECO:0000313" key="1">
    <source>
        <dbReference type="EMBL" id="AST24269.1"/>
    </source>
</evidence>
<dbReference type="GeneID" id="37544062"/>